<reference evidence="3" key="2">
    <citation type="submission" date="2016-08" db="EMBL/GenBank/DDBJ databases">
        <authorList>
            <person name="Seilhamer J.J."/>
        </authorList>
    </citation>
    <scope>NUCLEOTIDE SEQUENCE [LARGE SCALE GENOMIC DNA]</scope>
    <source>
        <strain evidence="3">P1-7</strain>
    </source>
</reference>
<feature type="region of interest" description="Disordered" evidence="1">
    <location>
        <begin position="1"/>
        <end position="40"/>
    </location>
</feature>
<dbReference type="Proteomes" id="UP000565576">
    <property type="component" value="Unassembled WGS sequence"/>
</dbReference>
<dbReference type="Proteomes" id="UP000199205">
    <property type="component" value="Unassembled WGS sequence"/>
</dbReference>
<protein>
    <submittedName>
        <fullName evidence="3">Uncharacterized protein</fullName>
    </submittedName>
</protein>
<dbReference type="EMBL" id="FMAF01000030">
    <property type="protein sequence ID" value="SCB49509.1"/>
    <property type="molecule type" value="Genomic_DNA"/>
</dbReference>
<proteinExistence type="predicted"/>
<reference evidence="4" key="1">
    <citation type="submission" date="2016-08" db="EMBL/GenBank/DDBJ databases">
        <authorList>
            <person name="Varghese N."/>
            <person name="Submissions Spin"/>
        </authorList>
    </citation>
    <scope>NUCLEOTIDE SEQUENCE [LARGE SCALE GENOMIC DNA]</scope>
    <source>
        <strain evidence="4">P1-7</strain>
    </source>
</reference>
<evidence type="ECO:0000313" key="4">
    <source>
        <dbReference type="Proteomes" id="UP000199205"/>
    </source>
</evidence>
<name>A0A1C3XBC6_9HYPH</name>
<sequence>MELKTQSGKQAMLSGRLSPLRSWTSTTASLKARETKPSQH</sequence>
<dbReference type="AlphaFoldDB" id="A0A1C3XBC6"/>
<feature type="compositionally biased region" description="Basic and acidic residues" evidence="1">
    <location>
        <begin position="31"/>
        <end position="40"/>
    </location>
</feature>
<evidence type="ECO:0000256" key="1">
    <source>
        <dbReference type="SAM" id="MobiDB-lite"/>
    </source>
</evidence>
<dbReference type="EMBL" id="JACHBG010000020">
    <property type="protein sequence ID" value="MBB6488236.1"/>
    <property type="molecule type" value="Genomic_DNA"/>
</dbReference>
<gene>
    <name evidence="3" type="ORF">GA0061101_13064</name>
    <name evidence="2" type="ORF">GGD46_005550</name>
</gene>
<accession>A0A1C3XBC6</accession>
<reference evidence="2 5" key="3">
    <citation type="submission" date="2020-08" db="EMBL/GenBank/DDBJ databases">
        <title>Genomic Encyclopedia of Type Strains, Phase IV (KMG-V): Genome sequencing to study the core and pangenomes of soil and plant-associated prokaryotes.</title>
        <authorList>
            <person name="Whitman W."/>
        </authorList>
    </citation>
    <scope>NUCLEOTIDE SEQUENCE [LARGE SCALE GENOMIC DNA]</scope>
    <source>
        <strain evidence="2 5">SEMIA 4060</strain>
    </source>
</reference>
<evidence type="ECO:0000313" key="3">
    <source>
        <dbReference type="EMBL" id="SCB49509.1"/>
    </source>
</evidence>
<evidence type="ECO:0000313" key="5">
    <source>
        <dbReference type="Proteomes" id="UP000565576"/>
    </source>
</evidence>
<evidence type="ECO:0000313" key="2">
    <source>
        <dbReference type="EMBL" id="MBB6488236.1"/>
    </source>
</evidence>
<organism evidence="3 4">
    <name type="scientific">Rhizobium lusitanum</name>
    <dbReference type="NCBI Taxonomy" id="293958"/>
    <lineage>
        <taxon>Bacteria</taxon>
        <taxon>Pseudomonadati</taxon>
        <taxon>Pseudomonadota</taxon>
        <taxon>Alphaproteobacteria</taxon>
        <taxon>Hyphomicrobiales</taxon>
        <taxon>Rhizobiaceae</taxon>
        <taxon>Rhizobium/Agrobacterium group</taxon>
        <taxon>Rhizobium</taxon>
    </lineage>
</organism>